<feature type="transmembrane region" description="Helical" evidence="1">
    <location>
        <begin position="219"/>
        <end position="239"/>
    </location>
</feature>
<comment type="caution">
    <text evidence="2">The sequence shown here is derived from an EMBL/GenBank/DDBJ whole genome shotgun (WGS) entry which is preliminary data.</text>
</comment>
<evidence type="ECO:0000313" key="3">
    <source>
        <dbReference type="Proteomes" id="UP001262817"/>
    </source>
</evidence>
<feature type="transmembrane region" description="Helical" evidence="1">
    <location>
        <begin position="501"/>
        <end position="520"/>
    </location>
</feature>
<feature type="transmembrane region" description="Helical" evidence="1">
    <location>
        <begin position="58"/>
        <end position="79"/>
    </location>
</feature>
<evidence type="ECO:0000256" key="1">
    <source>
        <dbReference type="SAM" id="Phobius"/>
    </source>
</evidence>
<feature type="transmembrane region" description="Helical" evidence="1">
    <location>
        <begin position="141"/>
        <end position="160"/>
    </location>
</feature>
<name>A0AAJ2IU90_9LACT</name>
<feature type="transmembrane region" description="Helical" evidence="1">
    <location>
        <begin position="169"/>
        <end position="192"/>
    </location>
</feature>
<dbReference type="Proteomes" id="UP001262817">
    <property type="component" value="Unassembled WGS sequence"/>
</dbReference>
<evidence type="ECO:0000313" key="2">
    <source>
        <dbReference type="EMBL" id="MDT2583369.1"/>
    </source>
</evidence>
<feature type="transmembrane region" description="Helical" evidence="1">
    <location>
        <begin position="295"/>
        <end position="316"/>
    </location>
</feature>
<keyword evidence="1" id="KW-0812">Transmembrane</keyword>
<keyword evidence="1" id="KW-1133">Transmembrane helix</keyword>
<evidence type="ECO:0008006" key="4">
    <source>
        <dbReference type="Google" id="ProtNLM"/>
    </source>
</evidence>
<feature type="transmembrane region" description="Helical" evidence="1">
    <location>
        <begin position="267"/>
        <end position="283"/>
    </location>
</feature>
<sequence length="526" mass="60924">MIKYKYWKILILQEWIRKMRMQHIDSGIKRILFFLLFLLSFYWLFWSVRYIFSDVLPSISHTFFLSLLVLGIVSGIIFYKSLKPLVIKIFKLLYTYRYFVIGILFIGQIVISVFAQCLPNGDASILYKVATAPPTHSGSSIRYFSLFPNNFLIFITFKILNGIVTAPHLILTVSILNALLIDGGILLLTGLADHLKGEKLARIVFLESLFLFGLQPHFLSFYSDPATFFLMALLCYLVIINLDKAGIFRWFAIGLLFSIAYKIRVPIFIYLIALILLIIYRLIFDKKQVNLKRLFIRSLLLLLGMLTMIFAINFYAENQKFVEYDGKYTMSPWFFVDLGLTATGADHAAVSQDVKFLDAKGQFKPRSELEPQLKEDVKKRFSRFGTLGLIKHQSTKFKIFTQDGSLGWTAENVLKEQNIVKTKFTNSKFGQKIRSVIYVGNPHYGNYALYLQIAWSIIILGLVAYFKKFRQTSNFEFYLQIVLFGVILYLSIFEAGRSRYLIQFLPAIIMLSSIGYLNYFNNRQNK</sequence>
<gene>
    <name evidence="2" type="ORF">P7D17_04480</name>
</gene>
<feature type="transmembrane region" description="Helical" evidence="1">
    <location>
        <begin position="477"/>
        <end position="495"/>
    </location>
</feature>
<dbReference type="EMBL" id="JARPXR010000004">
    <property type="protein sequence ID" value="MDT2583369.1"/>
    <property type="molecule type" value="Genomic_DNA"/>
</dbReference>
<accession>A0AAJ2IU90</accession>
<reference evidence="2" key="1">
    <citation type="submission" date="2023-03" db="EMBL/GenBank/DDBJ databases">
        <authorList>
            <person name="Shen W."/>
            <person name="Cai J."/>
        </authorList>
    </citation>
    <scope>NUCLEOTIDE SEQUENCE</scope>
    <source>
        <strain evidence="2">P86-2</strain>
    </source>
</reference>
<dbReference type="AlphaFoldDB" id="A0AAJ2IU90"/>
<feature type="transmembrane region" description="Helical" evidence="1">
    <location>
        <begin position="27"/>
        <end position="46"/>
    </location>
</feature>
<feature type="transmembrane region" description="Helical" evidence="1">
    <location>
        <begin position="99"/>
        <end position="121"/>
    </location>
</feature>
<keyword evidence="1" id="KW-0472">Membrane</keyword>
<protein>
    <recommendedName>
        <fullName evidence="4">Glycosyltransferase RgtA/B/C/D-like domain-containing protein</fullName>
    </recommendedName>
</protein>
<organism evidence="2 3">
    <name type="scientific">Lactococcus petauri</name>
    <dbReference type="NCBI Taxonomy" id="1940789"/>
    <lineage>
        <taxon>Bacteria</taxon>
        <taxon>Bacillati</taxon>
        <taxon>Bacillota</taxon>
        <taxon>Bacilli</taxon>
        <taxon>Lactobacillales</taxon>
        <taxon>Streptococcaceae</taxon>
        <taxon>Lactococcus</taxon>
    </lineage>
</organism>
<feature type="transmembrane region" description="Helical" evidence="1">
    <location>
        <begin position="447"/>
        <end position="465"/>
    </location>
</feature>
<proteinExistence type="predicted"/>